<dbReference type="AlphaFoldDB" id="A0A4Z2E6I1"/>
<name>A0A4Z2E6I1_9TELE</name>
<organism evidence="1 2">
    <name type="scientific">Liparis tanakae</name>
    <name type="common">Tanaka's snailfish</name>
    <dbReference type="NCBI Taxonomy" id="230148"/>
    <lineage>
        <taxon>Eukaryota</taxon>
        <taxon>Metazoa</taxon>
        <taxon>Chordata</taxon>
        <taxon>Craniata</taxon>
        <taxon>Vertebrata</taxon>
        <taxon>Euteleostomi</taxon>
        <taxon>Actinopterygii</taxon>
        <taxon>Neopterygii</taxon>
        <taxon>Teleostei</taxon>
        <taxon>Neoteleostei</taxon>
        <taxon>Acanthomorphata</taxon>
        <taxon>Eupercaria</taxon>
        <taxon>Perciformes</taxon>
        <taxon>Cottioidei</taxon>
        <taxon>Cottales</taxon>
        <taxon>Liparidae</taxon>
        <taxon>Liparis</taxon>
    </lineage>
</organism>
<evidence type="ECO:0000313" key="1">
    <source>
        <dbReference type="EMBL" id="TNN24200.1"/>
    </source>
</evidence>
<reference evidence="1 2" key="1">
    <citation type="submission" date="2019-03" db="EMBL/GenBank/DDBJ databases">
        <title>First draft genome of Liparis tanakae, snailfish: a comprehensive survey of snailfish specific genes.</title>
        <authorList>
            <person name="Kim W."/>
            <person name="Song I."/>
            <person name="Jeong J.-H."/>
            <person name="Kim D."/>
            <person name="Kim S."/>
            <person name="Ryu S."/>
            <person name="Song J.Y."/>
            <person name="Lee S.K."/>
        </authorList>
    </citation>
    <scope>NUCLEOTIDE SEQUENCE [LARGE SCALE GENOMIC DNA]</scope>
    <source>
        <tissue evidence="1">Muscle</tissue>
    </source>
</reference>
<gene>
    <name evidence="1" type="ORF">EYF80_065677</name>
</gene>
<sequence>MPPGRLFVSAMPRGFSFLLRSKRSQMLTCLRLSALSSSSANWHAAFEGMAVALSHRAGPQASSHHGVMKLVVSQHGAGPGLQNQIQ</sequence>
<keyword evidence="2" id="KW-1185">Reference proteome</keyword>
<protein>
    <submittedName>
        <fullName evidence="1">Uncharacterized protein</fullName>
    </submittedName>
</protein>
<proteinExistence type="predicted"/>
<evidence type="ECO:0000313" key="2">
    <source>
        <dbReference type="Proteomes" id="UP000314294"/>
    </source>
</evidence>
<accession>A0A4Z2E6I1</accession>
<dbReference type="EMBL" id="SRLO01016122">
    <property type="protein sequence ID" value="TNN24200.1"/>
    <property type="molecule type" value="Genomic_DNA"/>
</dbReference>
<comment type="caution">
    <text evidence="1">The sequence shown here is derived from an EMBL/GenBank/DDBJ whole genome shotgun (WGS) entry which is preliminary data.</text>
</comment>
<dbReference type="Proteomes" id="UP000314294">
    <property type="component" value="Unassembled WGS sequence"/>
</dbReference>